<comment type="caution">
    <text evidence="4">The sequence shown here is derived from an EMBL/GenBank/DDBJ whole genome shotgun (WGS) entry which is preliminary data.</text>
</comment>
<keyword evidence="1 2" id="KW-0833">Ubl conjugation pathway</keyword>
<dbReference type="SUPFAM" id="SSF56204">
    <property type="entry name" value="Hect, E3 ligase catalytic domain"/>
    <property type="match status" value="1"/>
</dbReference>
<dbReference type="OrthoDB" id="8068875at2759"/>
<dbReference type="InterPro" id="IPR035983">
    <property type="entry name" value="Hect_E3_ubiquitin_ligase"/>
</dbReference>
<dbReference type="EMBL" id="SNRW01013746">
    <property type="protein sequence ID" value="KAA6372265.1"/>
    <property type="molecule type" value="Genomic_DNA"/>
</dbReference>
<evidence type="ECO:0000259" key="3">
    <source>
        <dbReference type="PROSITE" id="PS50237"/>
    </source>
</evidence>
<protein>
    <recommendedName>
        <fullName evidence="3">HECT domain-containing protein</fullName>
    </recommendedName>
</protein>
<dbReference type="Gene3D" id="3.30.2410.10">
    <property type="entry name" value="Hect, E3 ligase catalytic domain"/>
    <property type="match status" value="1"/>
</dbReference>
<dbReference type="Proteomes" id="UP000324800">
    <property type="component" value="Unassembled WGS sequence"/>
</dbReference>
<dbReference type="Pfam" id="PF00632">
    <property type="entry name" value="HECT"/>
    <property type="match status" value="1"/>
</dbReference>
<evidence type="ECO:0000313" key="4">
    <source>
        <dbReference type="EMBL" id="KAA6372265.1"/>
    </source>
</evidence>
<evidence type="ECO:0000256" key="1">
    <source>
        <dbReference type="ARBA" id="ARBA00022786"/>
    </source>
</evidence>
<comment type="caution">
    <text evidence="2">Lacks conserved residue(s) required for the propagation of feature annotation.</text>
</comment>
<sequence length="66" mass="7680">SIVKWFWEILKEEDEKFKRQVLQYVTGLQSPPATGFAGLVTTVGDEQYRFTLRNQSITQKQVEKST</sequence>
<evidence type="ECO:0000256" key="2">
    <source>
        <dbReference type="PROSITE-ProRule" id="PRU00104"/>
    </source>
</evidence>
<dbReference type="GO" id="GO:0004842">
    <property type="term" value="F:ubiquitin-protein transferase activity"/>
    <property type="evidence" value="ECO:0007669"/>
    <property type="project" value="InterPro"/>
</dbReference>
<proteinExistence type="predicted"/>
<dbReference type="InterPro" id="IPR000569">
    <property type="entry name" value="HECT_dom"/>
</dbReference>
<reference evidence="4 5" key="1">
    <citation type="submission" date="2019-03" db="EMBL/GenBank/DDBJ databases">
        <title>Single cell metagenomics reveals metabolic interactions within the superorganism composed of flagellate Streblomastix strix and complex community of Bacteroidetes bacteria on its surface.</title>
        <authorList>
            <person name="Treitli S.C."/>
            <person name="Kolisko M."/>
            <person name="Husnik F."/>
            <person name="Keeling P."/>
            <person name="Hampl V."/>
        </authorList>
    </citation>
    <scope>NUCLEOTIDE SEQUENCE [LARGE SCALE GENOMIC DNA]</scope>
    <source>
        <strain evidence="4">ST1C</strain>
    </source>
</reference>
<gene>
    <name evidence="4" type="ORF">EZS28_032208</name>
</gene>
<organism evidence="4 5">
    <name type="scientific">Streblomastix strix</name>
    <dbReference type="NCBI Taxonomy" id="222440"/>
    <lineage>
        <taxon>Eukaryota</taxon>
        <taxon>Metamonada</taxon>
        <taxon>Preaxostyla</taxon>
        <taxon>Oxymonadida</taxon>
        <taxon>Streblomastigidae</taxon>
        <taxon>Streblomastix</taxon>
    </lineage>
</organism>
<dbReference type="AlphaFoldDB" id="A0A5J4UR49"/>
<feature type="non-terminal residue" evidence="4">
    <location>
        <position position="1"/>
    </location>
</feature>
<evidence type="ECO:0000313" key="5">
    <source>
        <dbReference type="Proteomes" id="UP000324800"/>
    </source>
</evidence>
<name>A0A5J4UR49_9EUKA</name>
<feature type="domain" description="HECT" evidence="3">
    <location>
        <begin position="1"/>
        <end position="66"/>
    </location>
</feature>
<dbReference type="PROSITE" id="PS50237">
    <property type="entry name" value="HECT"/>
    <property type="match status" value="1"/>
</dbReference>
<accession>A0A5J4UR49</accession>